<sequence>MSCDKRGQLGLSNIELAHVRGSIMS</sequence>
<comment type="caution">
    <text evidence="1">The sequence shown here is derived from an EMBL/GenBank/DDBJ whole genome shotgun (WGS) entry which is preliminary data.</text>
</comment>
<protein>
    <submittedName>
        <fullName evidence="1">Uncharacterized protein</fullName>
    </submittedName>
</protein>
<accession>A0A1R3I3H7</accession>
<gene>
    <name evidence="1" type="ORF">CCACVL1_15214</name>
</gene>
<organism evidence="1 2">
    <name type="scientific">Corchorus capsularis</name>
    <name type="common">Jute</name>
    <dbReference type="NCBI Taxonomy" id="210143"/>
    <lineage>
        <taxon>Eukaryota</taxon>
        <taxon>Viridiplantae</taxon>
        <taxon>Streptophyta</taxon>
        <taxon>Embryophyta</taxon>
        <taxon>Tracheophyta</taxon>
        <taxon>Spermatophyta</taxon>
        <taxon>Magnoliopsida</taxon>
        <taxon>eudicotyledons</taxon>
        <taxon>Gunneridae</taxon>
        <taxon>Pentapetalae</taxon>
        <taxon>rosids</taxon>
        <taxon>malvids</taxon>
        <taxon>Malvales</taxon>
        <taxon>Malvaceae</taxon>
        <taxon>Grewioideae</taxon>
        <taxon>Apeibeae</taxon>
        <taxon>Corchorus</taxon>
    </lineage>
</organism>
<dbReference type="Proteomes" id="UP000188268">
    <property type="component" value="Unassembled WGS sequence"/>
</dbReference>
<dbReference type="EMBL" id="AWWV01010810">
    <property type="protein sequence ID" value="OMO77061.1"/>
    <property type="molecule type" value="Genomic_DNA"/>
</dbReference>
<proteinExistence type="predicted"/>
<dbReference type="AlphaFoldDB" id="A0A1R3I3H7"/>
<evidence type="ECO:0000313" key="1">
    <source>
        <dbReference type="EMBL" id="OMO77061.1"/>
    </source>
</evidence>
<keyword evidence="2" id="KW-1185">Reference proteome</keyword>
<evidence type="ECO:0000313" key="2">
    <source>
        <dbReference type="Proteomes" id="UP000188268"/>
    </source>
</evidence>
<name>A0A1R3I3H7_COCAP</name>
<reference evidence="1 2" key="1">
    <citation type="submission" date="2013-09" db="EMBL/GenBank/DDBJ databases">
        <title>Corchorus capsularis genome sequencing.</title>
        <authorList>
            <person name="Alam M."/>
            <person name="Haque M.S."/>
            <person name="Islam M.S."/>
            <person name="Emdad E.M."/>
            <person name="Islam M.M."/>
            <person name="Ahmed B."/>
            <person name="Halim A."/>
            <person name="Hossen Q.M.M."/>
            <person name="Hossain M.Z."/>
            <person name="Ahmed R."/>
            <person name="Khan M.M."/>
            <person name="Islam R."/>
            <person name="Rashid M.M."/>
            <person name="Khan S.A."/>
            <person name="Rahman M.S."/>
            <person name="Alam M."/>
        </authorList>
    </citation>
    <scope>NUCLEOTIDE SEQUENCE [LARGE SCALE GENOMIC DNA]</scope>
    <source>
        <strain evidence="2">cv. CVL-1</strain>
        <tissue evidence="1">Whole seedling</tissue>
    </source>
</reference>
<dbReference type="Gramene" id="OMO77061">
    <property type="protein sequence ID" value="OMO77061"/>
    <property type="gene ID" value="CCACVL1_15214"/>
</dbReference>